<reference evidence="4 5" key="1">
    <citation type="journal article" date="2020" name="Microorganisms">
        <title>Osmotic Adaptation and Compatible Solute Biosynthesis of Phototrophic Bacteria as Revealed from Genome Analyses.</title>
        <authorList>
            <person name="Imhoff J.F."/>
            <person name="Rahn T."/>
            <person name="Kunzel S."/>
            <person name="Keller A."/>
            <person name="Neulinger S.C."/>
        </authorList>
    </citation>
    <scope>NUCLEOTIDE SEQUENCE [LARGE SCALE GENOMIC DNA]</scope>
    <source>
        <strain evidence="4 5">DSM 21303</strain>
    </source>
</reference>
<feature type="chain" id="PRO_5041032805" description="Outer membrane lipoprotein Blc" evidence="2">
    <location>
        <begin position="18"/>
        <end position="181"/>
    </location>
</feature>
<organism evidence="4 5">
    <name type="scientific">Thiocapsa imhoffii</name>
    <dbReference type="NCBI Taxonomy" id="382777"/>
    <lineage>
        <taxon>Bacteria</taxon>
        <taxon>Pseudomonadati</taxon>
        <taxon>Pseudomonadota</taxon>
        <taxon>Gammaproteobacteria</taxon>
        <taxon>Chromatiales</taxon>
        <taxon>Chromatiaceae</taxon>
        <taxon>Thiocapsa</taxon>
    </lineage>
</organism>
<dbReference type="CDD" id="cd19438">
    <property type="entry name" value="lipocalin_Blc-like"/>
    <property type="match status" value="1"/>
</dbReference>
<dbReference type="AlphaFoldDB" id="A0A9X0WG12"/>
<feature type="signal peptide" evidence="2">
    <location>
        <begin position="1"/>
        <end position="17"/>
    </location>
</feature>
<dbReference type="EMBL" id="NRSD01000003">
    <property type="protein sequence ID" value="MBK1644009.1"/>
    <property type="molecule type" value="Genomic_DNA"/>
</dbReference>
<proteinExistence type="inferred from homology"/>
<dbReference type="InterPro" id="IPR000566">
    <property type="entry name" value="Lipocln_cytosolic_FA-bd_dom"/>
</dbReference>
<name>A0A9X0WG12_9GAMM</name>
<keyword evidence="2" id="KW-0449">Lipoprotein</keyword>
<keyword evidence="2" id="KW-0732">Signal</keyword>
<sequence>MKPLLSPILIVILLAFASGCTEEGGAPMETVKQVDLERFMGDWFVIANIPTFVEKGAYNAVESYALNPDGTIATTFTFNKDGFDGPLKTHNPTGFIRDESNALWWMQFIWPFKADFRIVWLDPDYSITVIARAKRDYVWIMAREPEIPADTYEQIIAFIGALGYDTSKIQRVPQQTVADLT</sequence>
<dbReference type="InterPro" id="IPR012674">
    <property type="entry name" value="Calycin"/>
</dbReference>
<evidence type="ECO:0000256" key="1">
    <source>
        <dbReference type="ARBA" id="ARBA00006889"/>
    </source>
</evidence>
<comment type="similarity">
    <text evidence="1 2">Belongs to the calycin superfamily. Lipocalin family.</text>
</comment>
<protein>
    <recommendedName>
        <fullName evidence="2">Outer membrane lipoprotein Blc</fullName>
    </recommendedName>
</protein>
<dbReference type="PRINTS" id="PR01171">
    <property type="entry name" value="BCTLIPOCALIN"/>
</dbReference>
<comment type="subcellular location">
    <subcellularLocation>
        <location evidence="2">Cell outer membrane</location>
    </subcellularLocation>
</comment>
<dbReference type="PANTHER" id="PTHR10612">
    <property type="entry name" value="APOLIPOPROTEIN D"/>
    <property type="match status" value="1"/>
</dbReference>
<dbReference type="GO" id="GO:0006950">
    <property type="term" value="P:response to stress"/>
    <property type="evidence" value="ECO:0007669"/>
    <property type="project" value="UniProtKB-ARBA"/>
</dbReference>
<evidence type="ECO:0000313" key="4">
    <source>
        <dbReference type="EMBL" id="MBK1644009.1"/>
    </source>
</evidence>
<dbReference type="Pfam" id="PF08212">
    <property type="entry name" value="Lipocalin_2"/>
    <property type="match status" value="1"/>
</dbReference>
<comment type="function">
    <text evidence="2">Involved in the storage or transport of lipids necessary for membrane maintenance under stressful conditions. Displays a binding preference for lysophospholipids.</text>
</comment>
<keyword evidence="2" id="KW-0998">Cell outer membrane</keyword>
<comment type="caution">
    <text evidence="4">The sequence shown here is derived from an EMBL/GenBank/DDBJ whole genome shotgun (WGS) entry which is preliminary data.</text>
</comment>
<dbReference type="SUPFAM" id="SSF50814">
    <property type="entry name" value="Lipocalins"/>
    <property type="match status" value="1"/>
</dbReference>
<dbReference type="Proteomes" id="UP001138802">
    <property type="component" value="Unassembled WGS sequence"/>
</dbReference>
<dbReference type="PIRSF" id="PIRSF036893">
    <property type="entry name" value="Lipocalin_ApoD"/>
    <property type="match status" value="1"/>
</dbReference>
<keyword evidence="2" id="KW-0472">Membrane</keyword>
<feature type="domain" description="Lipocalin/cytosolic fatty-acid binding" evidence="3">
    <location>
        <begin position="34"/>
        <end position="174"/>
    </location>
</feature>
<dbReference type="PROSITE" id="PS51257">
    <property type="entry name" value="PROKAR_LIPOPROTEIN"/>
    <property type="match status" value="1"/>
</dbReference>
<gene>
    <name evidence="4" type="ORF">CKO25_04930</name>
</gene>
<comment type="subunit">
    <text evidence="2">Homodimer.</text>
</comment>
<keyword evidence="2" id="KW-0446">Lipid-binding</keyword>
<dbReference type="RefSeq" id="WP_200386809.1">
    <property type="nucleotide sequence ID" value="NZ_NRSD01000003.1"/>
</dbReference>
<dbReference type="InterPro" id="IPR047202">
    <property type="entry name" value="Lipocalin_Blc-like_dom"/>
</dbReference>
<keyword evidence="5" id="KW-1185">Reference proteome</keyword>
<dbReference type="Gene3D" id="2.40.128.20">
    <property type="match status" value="1"/>
</dbReference>
<evidence type="ECO:0000259" key="3">
    <source>
        <dbReference type="Pfam" id="PF08212"/>
    </source>
</evidence>
<dbReference type="InterPro" id="IPR002446">
    <property type="entry name" value="Lipocalin_bac"/>
</dbReference>
<evidence type="ECO:0000313" key="5">
    <source>
        <dbReference type="Proteomes" id="UP001138802"/>
    </source>
</evidence>
<dbReference type="PANTHER" id="PTHR10612:SF34">
    <property type="entry name" value="APOLIPOPROTEIN D"/>
    <property type="match status" value="1"/>
</dbReference>
<dbReference type="GO" id="GO:0008289">
    <property type="term" value="F:lipid binding"/>
    <property type="evidence" value="ECO:0007669"/>
    <property type="project" value="UniProtKB-UniRule"/>
</dbReference>
<accession>A0A9X0WG12</accession>
<dbReference type="InterPro" id="IPR022271">
    <property type="entry name" value="Lipocalin_ApoD"/>
</dbReference>
<dbReference type="GO" id="GO:0009279">
    <property type="term" value="C:cell outer membrane"/>
    <property type="evidence" value="ECO:0007669"/>
    <property type="project" value="UniProtKB-SubCell"/>
</dbReference>
<evidence type="ECO:0000256" key="2">
    <source>
        <dbReference type="PIRNR" id="PIRNR036893"/>
    </source>
</evidence>